<feature type="region of interest" description="Disordered" evidence="5">
    <location>
        <begin position="322"/>
        <end position="415"/>
    </location>
</feature>
<gene>
    <name evidence="7" type="ORF">HMPREF1544_10243</name>
</gene>
<dbReference type="eggNOG" id="KOG2294">
    <property type="taxonomic scope" value="Eukaryota"/>
</dbReference>
<feature type="compositionally biased region" description="Polar residues" evidence="5">
    <location>
        <begin position="461"/>
        <end position="482"/>
    </location>
</feature>
<evidence type="ECO:0000256" key="1">
    <source>
        <dbReference type="ARBA" id="ARBA00004123"/>
    </source>
</evidence>
<evidence type="ECO:0000313" key="7">
    <source>
        <dbReference type="EMBL" id="EPB83013.1"/>
    </source>
</evidence>
<dbReference type="PANTHER" id="PTHR45881">
    <property type="entry name" value="CHECKPOINT SUPPRESSOR 1-LIKE, ISOFORM A-RELATED"/>
    <property type="match status" value="1"/>
</dbReference>
<sequence length="502" mass="55329">MSKSITNASFNDSELSKGYHLLTDSAHTVKVNTPSVPPNTAHRYPRLAGSNWTCYISEPRIVIGRSGTATPGQKRTRKDQLVHVDFVDSNTVSRRHCEIRFSARRERWELYVYGRNGVKINHVEKKPRDKPTVLKTSSLIEINNTTFVFILPENFIQPRYPSQRGEDDGAEESEITTPNDHHDLGVDHELVSAIASLFNNHNNLNTREIMAELKKIYSKPIEKETLLHLLVISPTFHLSPNSISMSSKESDQAKWSLIPPASPPAKEANATEPVIVTEKTNNELSGHPTHTEKSTDLPPALLPSASLSRLFDNGIDDGDWSVFMPDSSVDQASQENSKQPAAVAEEEPSALDQPSSLEVAPSLEEPSSLEWENIATPSKDNDQQNDIAHPSTPQNDCAAEGEQEEEPSTALPANAPPALFKGLSIESMYSLWTSSTSSLFVFEEEVVDDASPSKRLKHTNSDGSIPSTKSNKTNHAGANTDEGTTGIVQTNIYKEIHTKIII</sequence>
<keyword evidence="4" id="KW-0539">Nucleus</keyword>
<evidence type="ECO:0000259" key="6">
    <source>
        <dbReference type="PROSITE" id="PS50006"/>
    </source>
</evidence>
<dbReference type="InterPro" id="IPR000253">
    <property type="entry name" value="FHA_dom"/>
</dbReference>
<dbReference type="InParanoid" id="S2JKF2"/>
<dbReference type="AlphaFoldDB" id="S2JKF2"/>
<dbReference type="OrthoDB" id="5954824at2759"/>
<evidence type="ECO:0000313" key="8">
    <source>
        <dbReference type="Proteomes" id="UP000014254"/>
    </source>
</evidence>
<protein>
    <recommendedName>
        <fullName evidence="6">FHA domain-containing protein</fullName>
    </recommendedName>
</protein>
<dbReference type="VEuPathDB" id="FungiDB:HMPREF1544_10243"/>
<feature type="region of interest" description="Disordered" evidence="5">
    <location>
        <begin position="449"/>
        <end position="482"/>
    </location>
</feature>
<dbReference type="Pfam" id="PF00498">
    <property type="entry name" value="FHA"/>
    <property type="match status" value="1"/>
</dbReference>
<feature type="compositionally biased region" description="Polar residues" evidence="5">
    <location>
        <begin position="328"/>
        <end position="339"/>
    </location>
</feature>
<evidence type="ECO:0000256" key="2">
    <source>
        <dbReference type="ARBA" id="ARBA00023015"/>
    </source>
</evidence>
<evidence type="ECO:0000256" key="5">
    <source>
        <dbReference type="SAM" id="MobiDB-lite"/>
    </source>
</evidence>
<dbReference type="EMBL" id="KE124088">
    <property type="protein sequence ID" value="EPB83013.1"/>
    <property type="molecule type" value="Genomic_DNA"/>
</dbReference>
<dbReference type="SUPFAM" id="SSF49879">
    <property type="entry name" value="SMAD/FHA domain"/>
    <property type="match status" value="1"/>
</dbReference>
<dbReference type="Proteomes" id="UP000014254">
    <property type="component" value="Unassembled WGS sequence"/>
</dbReference>
<dbReference type="OMA" id="YISEPRI"/>
<dbReference type="InterPro" id="IPR008984">
    <property type="entry name" value="SMAD_FHA_dom_sf"/>
</dbReference>
<dbReference type="PANTHER" id="PTHR45881:SF1">
    <property type="entry name" value="FORK HEAD PROTEIN HOMOLOG 2"/>
    <property type="match status" value="1"/>
</dbReference>
<organism evidence="7 8">
    <name type="scientific">Mucor circinelloides f. circinelloides (strain 1006PhL)</name>
    <name type="common">Mucormycosis agent</name>
    <name type="synonym">Calyptromyces circinelloides</name>
    <dbReference type="NCBI Taxonomy" id="1220926"/>
    <lineage>
        <taxon>Eukaryota</taxon>
        <taxon>Fungi</taxon>
        <taxon>Fungi incertae sedis</taxon>
        <taxon>Mucoromycota</taxon>
        <taxon>Mucoromycotina</taxon>
        <taxon>Mucoromycetes</taxon>
        <taxon>Mucorales</taxon>
        <taxon>Mucorineae</taxon>
        <taxon>Mucoraceae</taxon>
        <taxon>Mucor</taxon>
    </lineage>
</organism>
<dbReference type="CDD" id="cd22701">
    <property type="entry name" value="FHA_FKH1-like"/>
    <property type="match status" value="1"/>
</dbReference>
<feature type="compositionally biased region" description="Low complexity" evidence="5">
    <location>
        <begin position="354"/>
        <end position="372"/>
    </location>
</feature>
<dbReference type="GO" id="GO:0005634">
    <property type="term" value="C:nucleus"/>
    <property type="evidence" value="ECO:0007669"/>
    <property type="project" value="UniProtKB-SubCell"/>
</dbReference>
<name>S2JKF2_MUCC1</name>
<evidence type="ECO:0000256" key="3">
    <source>
        <dbReference type="ARBA" id="ARBA00023163"/>
    </source>
</evidence>
<dbReference type="STRING" id="1220926.S2JKF2"/>
<keyword evidence="2" id="KW-0805">Transcription regulation</keyword>
<evidence type="ECO:0000256" key="4">
    <source>
        <dbReference type="ARBA" id="ARBA00023242"/>
    </source>
</evidence>
<proteinExistence type="predicted"/>
<dbReference type="GO" id="GO:0000981">
    <property type="term" value="F:DNA-binding transcription factor activity, RNA polymerase II-specific"/>
    <property type="evidence" value="ECO:0007669"/>
    <property type="project" value="TreeGrafter"/>
</dbReference>
<dbReference type="Gene3D" id="2.60.200.20">
    <property type="match status" value="1"/>
</dbReference>
<keyword evidence="8" id="KW-1185">Reference proteome</keyword>
<feature type="domain" description="FHA" evidence="6">
    <location>
        <begin position="61"/>
        <end position="125"/>
    </location>
</feature>
<feature type="region of interest" description="Disordered" evidence="5">
    <location>
        <begin position="250"/>
        <end position="301"/>
    </location>
</feature>
<accession>S2JKF2</accession>
<reference evidence="8" key="1">
    <citation type="submission" date="2013-05" db="EMBL/GenBank/DDBJ databases">
        <title>The Genome sequence of Mucor circinelloides f. circinelloides 1006PhL.</title>
        <authorList>
            <consortium name="The Broad Institute Genomics Platform"/>
            <person name="Cuomo C."/>
            <person name="Earl A."/>
            <person name="Findley K."/>
            <person name="Lee S.C."/>
            <person name="Walker B."/>
            <person name="Young S."/>
            <person name="Zeng Q."/>
            <person name="Gargeya S."/>
            <person name="Fitzgerald M."/>
            <person name="Haas B."/>
            <person name="Abouelleil A."/>
            <person name="Allen A.W."/>
            <person name="Alvarado L."/>
            <person name="Arachchi H.M."/>
            <person name="Berlin A.M."/>
            <person name="Chapman S.B."/>
            <person name="Gainer-Dewar J."/>
            <person name="Goldberg J."/>
            <person name="Griggs A."/>
            <person name="Gujja S."/>
            <person name="Hansen M."/>
            <person name="Howarth C."/>
            <person name="Imamovic A."/>
            <person name="Ireland A."/>
            <person name="Larimer J."/>
            <person name="McCowan C."/>
            <person name="Murphy C."/>
            <person name="Pearson M."/>
            <person name="Poon T.W."/>
            <person name="Priest M."/>
            <person name="Roberts A."/>
            <person name="Saif S."/>
            <person name="Shea T."/>
            <person name="Sisk P."/>
            <person name="Sykes S."/>
            <person name="Wortman J."/>
            <person name="Nusbaum C."/>
            <person name="Birren B."/>
        </authorList>
    </citation>
    <scope>NUCLEOTIDE SEQUENCE [LARGE SCALE GENOMIC DNA]</scope>
    <source>
        <strain evidence="8">1006PhL</strain>
    </source>
</reference>
<dbReference type="GO" id="GO:0000978">
    <property type="term" value="F:RNA polymerase II cis-regulatory region sequence-specific DNA binding"/>
    <property type="evidence" value="ECO:0007669"/>
    <property type="project" value="TreeGrafter"/>
</dbReference>
<feature type="region of interest" description="Disordered" evidence="5">
    <location>
        <begin position="160"/>
        <end position="184"/>
    </location>
</feature>
<dbReference type="PROSITE" id="PS50006">
    <property type="entry name" value="FHA_DOMAIN"/>
    <property type="match status" value="1"/>
</dbReference>
<keyword evidence="3" id="KW-0804">Transcription</keyword>
<comment type="subcellular location">
    <subcellularLocation>
        <location evidence="1">Nucleus</location>
    </subcellularLocation>
</comment>